<protein>
    <submittedName>
        <fullName evidence="1">Uncharacterized protein</fullName>
    </submittedName>
</protein>
<dbReference type="EMBL" id="JARKIB010000043">
    <property type="protein sequence ID" value="KAJ7757980.1"/>
    <property type="molecule type" value="Genomic_DNA"/>
</dbReference>
<reference evidence="1" key="1">
    <citation type="submission" date="2023-03" db="EMBL/GenBank/DDBJ databases">
        <title>Massive genome expansion in bonnet fungi (Mycena s.s.) driven by repeated elements and novel gene families across ecological guilds.</title>
        <authorList>
            <consortium name="Lawrence Berkeley National Laboratory"/>
            <person name="Harder C.B."/>
            <person name="Miyauchi S."/>
            <person name="Viragh M."/>
            <person name="Kuo A."/>
            <person name="Thoen E."/>
            <person name="Andreopoulos B."/>
            <person name="Lu D."/>
            <person name="Skrede I."/>
            <person name="Drula E."/>
            <person name="Henrissat B."/>
            <person name="Morin E."/>
            <person name="Kohler A."/>
            <person name="Barry K."/>
            <person name="LaButti K."/>
            <person name="Morin E."/>
            <person name="Salamov A."/>
            <person name="Lipzen A."/>
            <person name="Mereny Z."/>
            <person name="Hegedus B."/>
            <person name="Baldrian P."/>
            <person name="Stursova M."/>
            <person name="Weitz H."/>
            <person name="Taylor A."/>
            <person name="Grigoriev I.V."/>
            <person name="Nagy L.G."/>
            <person name="Martin F."/>
            <person name="Kauserud H."/>
        </authorList>
    </citation>
    <scope>NUCLEOTIDE SEQUENCE</scope>
    <source>
        <strain evidence="1">CBHHK182m</strain>
    </source>
</reference>
<organism evidence="1 2">
    <name type="scientific">Mycena metata</name>
    <dbReference type="NCBI Taxonomy" id="1033252"/>
    <lineage>
        <taxon>Eukaryota</taxon>
        <taxon>Fungi</taxon>
        <taxon>Dikarya</taxon>
        <taxon>Basidiomycota</taxon>
        <taxon>Agaricomycotina</taxon>
        <taxon>Agaricomycetes</taxon>
        <taxon>Agaricomycetidae</taxon>
        <taxon>Agaricales</taxon>
        <taxon>Marasmiineae</taxon>
        <taxon>Mycenaceae</taxon>
        <taxon>Mycena</taxon>
    </lineage>
</organism>
<dbReference type="Proteomes" id="UP001215598">
    <property type="component" value="Unassembled WGS sequence"/>
</dbReference>
<accession>A0AAD7J8M9</accession>
<dbReference type="AlphaFoldDB" id="A0AAD7J8M9"/>
<evidence type="ECO:0000313" key="2">
    <source>
        <dbReference type="Proteomes" id="UP001215598"/>
    </source>
</evidence>
<gene>
    <name evidence="1" type="ORF">B0H16DRAFT_1689436</name>
</gene>
<proteinExistence type="predicted"/>
<sequence length="243" mass="27625">MHFLQSLNRAEVSQQIIPPTSRVSSDSILIPPLDLELAPQEHKFYLVYDARDKQETTVPVAQLQVEKAGASSLLRRIPGEPWFEVPPSALATIFKITQEMDTECPEKRNVGTANPDLALKYPYELVLAIENNQFYSARDFFHLRRSKNNTKNGLAACLKLATHTLEENYLDANPDRFSCGHEANPRWALFAFSLCTCTPFRLQFKYIIHPASGEVNVRYSSECRASRSNSSGKHPWHLDGWMD</sequence>
<keyword evidence="2" id="KW-1185">Reference proteome</keyword>
<comment type="caution">
    <text evidence="1">The sequence shown here is derived from an EMBL/GenBank/DDBJ whole genome shotgun (WGS) entry which is preliminary data.</text>
</comment>
<name>A0AAD7J8M9_9AGAR</name>
<evidence type="ECO:0000313" key="1">
    <source>
        <dbReference type="EMBL" id="KAJ7757980.1"/>
    </source>
</evidence>